<dbReference type="EMBL" id="BNJF01000003">
    <property type="protein sequence ID" value="GHO47567.1"/>
    <property type="molecule type" value="Genomic_DNA"/>
</dbReference>
<accession>A0A8J3I0A0</accession>
<dbReference type="Proteomes" id="UP000612362">
    <property type="component" value="Unassembled WGS sequence"/>
</dbReference>
<organism evidence="2 3">
    <name type="scientific">Ktedonospora formicarum</name>
    <dbReference type="NCBI Taxonomy" id="2778364"/>
    <lineage>
        <taxon>Bacteria</taxon>
        <taxon>Bacillati</taxon>
        <taxon>Chloroflexota</taxon>
        <taxon>Ktedonobacteria</taxon>
        <taxon>Ktedonobacterales</taxon>
        <taxon>Ktedonobacteraceae</taxon>
        <taxon>Ktedonospora</taxon>
    </lineage>
</organism>
<sequence length="360" mass="40043">MQTTFPLYYAGFEVGSGFAGIKLLPADVLTLAQDLITLPSFLADGEVATLLKGSDPHDRLADVLQPGDYVLSLEDHTYFLGRLLAHGTHSHNAFNDERRYWSEHAQVLLLCLACLLIPERCFELRLVTALPVSLYERTRRQRVRQALSRHYRFSFNGRSREVVVKCGYVAMEGQGILIHCGDESSQQAVIDVGERTTDLVAADGQRLLIPLCKGEQFGVGQLVEDLQQLVWKYHRKLPIEKAHALLGAYAHHQSYPHIATGTNDLPGEEITEVITGSLKRLTRSLSSFLIGTWNVEGAPAGTQFDKIYLGGGGAYYFEDMIRQALQECQIVTVPDPEHASICGYAELAASLDENRWQEGN</sequence>
<evidence type="ECO:0000313" key="3">
    <source>
        <dbReference type="Proteomes" id="UP000612362"/>
    </source>
</evidence>
<dbReference type="AlphaFoldDB" id="A0A8J3I0A0"/>
<gene>
    <name evidence="2" type="ORF">KSX_57300</name>
</gene>
<evidence type="ECO:0000313" key="2">
    <source>
        <dbReference type="EMBL" id="GHO47567.1"/>
    </source>
</evidence>
<protein>
    <recommendedName>
        <fullName evidence="1">Actin-like protein N-terminal domain-containing protein</fullName>
    </recommendedName>
</protein>
<keyword evidence="3" id="KW-1185">Reference proteome</keyword>
<dbReference type="InterPro" id="IPR043129">
    <property type="entry name" value="ATPase_NBD"/>
</dbReference>
<dbReference type="Gene3D" id="3.30.420.40">
    <property type="match status" value="2"/>
</dbReference>
<evidence type="ECO:0000259" key="1">
    <source>
        <dbReference type="Pfam" id="PF17989"/>
    </source>
</evidence>
<comment type="caution">
    <text evidence="2">The sequence shown here is derived from an EMBL/GenBank/DDBJ whole genome shotgun (WGS) entry which is preliminary data.</text>
</comment>
<dbReference type="InterPro" id="IPR040607">
    <property type="entry name" value="ALP_N"/>
</dbReference>
<dbReference type="Pfam" id="PF17989">
    <property type="entry name" value="ALP_N"/>
    <property type="match status" value="1"/>
</dbReference>
<dbReference type="RefSeq" id="WP_220196831.1">
    <property type="nucleotide sequence ID" value="NZ_BNJF01000003.1"/>
</dbReference>
<proteinExistence type="predicted"/>
<name>A0A8J3I0A0_9CHLR</name>
<reference evidence="2" key="1">
    <citation type="submission" date="2020-10" db="EMBL/GenBank/DDBJ databases">
        <title>Taxonomic study of unclassified bacteria belonging to the class Ktedonobacteria.</title>
        <authorList>
            <person name="Yabe S."/>
            <person name="Wang C.M."/>
            <person name="Zheng Y."/>
            <person name="Sakai Y."/>
            <person name="Cavaletti L."/>
            <person name="Monciardini P."/>
            <person name="Donadio S."/>
        </authorList>
    </citation>
    <scope>NUCLEOTIDE SEQUENCE</scope>
    <source>
        <strain evidence="2">SOSP1-1</strain>
    </source>
</reference>
<dbReference type="SUPFAM" id="SSF53067">
    <property type="entry name" value="Actin-like ATPase domain"/>
    <property type="match status" value="2"/>
</dbReference>
<feature type="domain" description="Actin-like protein N-terminal" evidence="1">
    <location>
        <begin position="36"/>
        <end position="175"/>
    </location>
</feature>